<reference evidence="4 5" key="1">
    <citation type="submission" date="2020-01" db="EMBL/GenBank/DDBJ databases">
        <title>Insect and environment-associated Actinomycetes.</title>
        <authorList>
            <person name="Currrie C."/>
            <person name="Chevrette M."/>
            <person name="Carlson C."/>
            <person name="Stubbendieck R."/>
            <person name="Wendt-Pienkowski E."/>
        </authorList>
    </citation>
    <scope>NUCLEOTIDE SEQUENCE [LARGE SCALE GENOMIC DNA]</scope>
    <source>
        <strain evidence="4 5">SID11342</strain>
    </source>
</reference>
<dbReference type="RefSeq" id="WP_164349855.1">
    <property type="nucleotide sequence ID" value="NZ_JAAGLQ010000684.1"/>
</dbReference>
<dbReference type="EMBL" id="JAAGLQ010000684">
    <property type="protein sequence ID" value="NEA20140.1"/>
    <property type="molecule type" value="Genomic_DNA"/>
</dbReference>
<keyword evidence="2" id="KW-0812">Transmembrane</keyword>
<keyword evidence="2" id="KW-0472">Membrane</keyword>
<keyword evidence="2" id="KW-1133">Transmembrane helix</keyword>
<feature type="compositionally biased region" description="Low complexity" evidence="1">
    <location>
        <begin position="115"/>
        <end position="132"/>
    </location>
</feature>
<name>A0A6N9U8F6_STRHA</name>
<feature type="transmembrane region" description="Helical" evidence="2">
    <location>
        <begin position="151"/>
        <end position="169"/>
    </location>
</feature>
<feature type="signal peptide" evidence="3">
    <location>
        <begin position="1"/>
        <end position="20"/>
    </location>
</feature>
<gene>
    <name evidence="4" type="ORF">G3I29_32745</name>
</gene>
<sequence>MRAIRVAPVALLGAALCAVAAPAASATVLTGGPSTSFTPTITPSAVAPGGQVTLGAVGCASDATAFSGVFDTITIPQGRSATVSVDKQARRGASYPVTFRCGTATKTANLSITGAATSTPTTAPTTSSTVAPQGVQGGLGGSAETMDPTEIAAGSALVTVAAAGAFYALRKRRAERRH</sequence>
<evidence type="ECO:0000313" key="5">
    <source>
        <dbReference type="Proteomes" id="UP000471293"/>
    </source>
</evidence>
<evidence type="ECO:0000256" key="2">
    <source>
        <dbReference type="SAM" id="Phobius"/>
    </source>
</evidence>
<evidence type="ECO:0000256" key="3">
    <source>
        <dbReference type="SAM" id="SignalP"/>
    </source>
</evidence>
<organism evidence="4 5">
    <name type="scientific">Streptomyces halstedii</name>
    <dbReference type="NCBI Taxonomy" id="1944"/>
    <lineage>
        <taxon>Bacteria</taxon>
        <taxon>Bacillati</taxon>
        <taxon>Actinomycetota</taxon>
        <taxon>Actinomycetes</taxon>
        <taxon>Kitasatosporales</taxon>
        <taxon>Streptomycetaceae</taxon>
        <taxon>Streptomyces</taxon>
    </lineage>
</organism>
<comment type="caution">
    <text evidence="4">The sequence shown here is derived from an EMBL/GenBank/DDBJ whole genome shotgun (WGS) entry which is preliminary data.</text>
</comment>
<feature type="region of interest" description="Disordered" evidence="1">
    <location>
        <begin position="115"/>
        <end position="134"/>
    </location>
</feature>
<dbReference type="AlphaFoldDB" id="A0A6N9U8F6"/>
<evidence type="ECO:0000313" key="4">
    <source>
        <dbReference type="EMBL" id="NEA20140.1"/>
    </source>
</evidence>
<protein>
    <recommendedName>
        <fullName evidence="6">Lipoprotein</fullName>
    </recommendedName>
</protein>
<evidence type="ECO:0008006" key="6">
    <source>
        <dbReference type="Google" id="ProtNLM"/>
    </source>
</evidence>
<keyword evidence="3" id="KW-0732">Signal</keyword>
<accession>A0A6N9U8F6</accession>
<dbReference type="Proteomes" id="UP000471293">
    <property type="component" value="Unassembled WGS sequence"/>
</dbReference>
<evidence type="ECO:0000256" key="1">
    <source>
        <dbReference type="SAM" id="MobiDB-lite"/>
    </source>
</evidence>
<proteinExistence type="predicted"/>
<feature type="chain" id="PRO_5039039430" description="Lipoprotein" evidence="3">
    <location>
        <begin position="21"/>
        <end position="178"/>
    </location>
</feature>